<dbReference type="Proteomes" id="UP001194696">
    <property type="component" value="Unassembled WGS sequence"/>
</dbReference>
<reference evidence="1 2" key="1">
    <citation type="journal article" date="2020" name="Fungal Divers.">
        <title>Resolving the Mortierellaceae phylogeny through synthesis of multi-gene phylogenetics and phylogenomics.</title>
        <authorList>
            <person name="Vandepol N."/>
            <person name="Liber J."/>
            <person name="Desiro A."/>
            <person name="Na H."/>
            <person name="Kennedy M."/>
            <person name="Barry K."/>
            <person name="Grigoriev I.V."/>
            <person name="Miller A.N."/>
            <person name="O'Donnell K."/>
            <person name="Stajich J.E."/>
            <person name="Bonito G."/>
        </authorList>
    </citation>
    <scope>NUCLEOTIDE SEQUENCE [LARGE SCALE GENOMIC DNA]</scope>
    <source>
        <strain evidence="1 2">AD045</strain>
    </source>
</reference>
<keyword evidence="2" id="KW-1185">Reference proteome</keyword>
<sequence>MLKVIRSEFLFGKTIAHLNRTDLSQCALVNRYWNSLFWHTHFFSEDSHSEEPFHKNHRVILNQLSLYIRQWYSHDCRSLLFFNGPQSRCRHLRELEFIACLAHESTTQAAQLIQFSPMLERLTIRGDFTLTQNSETPQNLFSALLQHPVLQHPVLTHLQLALRHLSINTKMMDQTHEQFLFPLLRRCPKLREASISYINEWITSPPLPSRPTYELVVLLRDHYPKTKFVIWPDKVWCDINGVVPQDCSGLKLFETTRTRWFCLDLG</sequence>
<organism evidence="1 2">
    <name type="scientific">Linnemannia gamsii</name>
    <dbReference type="NCBI Taxonomy" id="64522"/>
    <lineage>
        <taxon>Eukaryota</taxon>
        <taxon>Fungi</taxon>
        <taxon>Fungi incertae sedis</taxon>
        <taxon>Mucoromycota</taxon>
        <taxon>Mortierellomycotina</taxon>
        <taxon>Mortierellomycetes</taxon>
        <taxon>Mortierellales</taxon>
        <taxon>Mortierellaceae</taxon>
        <taxon>Linnemannia</taxon>
    </lineage>
</organism>
<accession>A0ABQ7KA84</accession>
<dbReference type="EMBL" id="JAAAIM010000163">
    <property type="protein sequence ID" value="KAG0293269.1"/>
    <property type="molecule type" value="Genomic_DNA"/>
</dbReference>
<proteinExistence type="predicted"/>
<evidence type="ECO:0008006" key="3">
    <source>
        <dbReference type="Google" id="ProtNLM"/>
    </source>
</evidence>
<evidence type="ECO:0000313" key="1">
    <source>
        <dbReference type="EMBL" id="KAG0293269.1"/>
    </source>
</evidence>
<gene>
    <name evidence="1" type="ORF">BGZ96_003088</name>
</gene>
<protein>
    <recommendedName>
        <fullName evidence="3">F-box domain-containing protein</fullName>
    </recommendedName>
</protein>
<comment type="caution">
    <text evidence="1">The sequence shown here is derived from an EMBL/GenBank/DDBJ whole genome shotgun (WGS) entry which is preliminary data.</text>
</comment>
<dbReference type="InterPro" id="IPR032675">
    <property type="entry name" value="LRR_dom_sf"/>
</dbReference>
<name>A0ABQ7KA84_9FUNG</name>
<dbReference type="Gene3D" id="3.80.10.10">
    <property type="entry name" value="Ribonuclease Inhibitor"/>
    <property type="match status" value="1"/>
</dbReference>
<evidence type="ECO:0000313" key="2">
    <source>
        <dbReference type="Proteomes" id="UP001194696"/>
    </source>
</evidence>